<evidence type="ECO:0000256" key="1">
    <source>
        <dbReference type="ARBA" id="ARBA00022833"/>
    </source>
</evidence>
<dbReference type="EMBL" id="JAPDRK010000009">
    <property type="protein sequence ID" value="KAJ9608976.1"/>
    <property type="molecule type" value="Genomic_DNA"/>
</dbReference>
<keyword evidence="5" id="KW-0539">Nucleus</keyword>
<dbReference type="GO" id="GO:0008270">
    <property type="term" value="F:zinc ion binding"/>
    <property type="evidence" value="ECO:0007669"/>
    <property type="project" value="InterPro"/>
</dbReference>
<evidence type="ECO:0000259" key="7">
    <source>
        <dbReference type="SMART" id="SM00906"/>
    </source>
</evidence>
<keyword evidence="4" id="KW-0804">Transcription</keyword>
<evidence type="ECO:0000256" key="4">
    <source>
        <dbReference type="ARBA" id="ARBA00023163"/>
    </source>
</evidence>
<comment type="caution">
    <text evidence="8">The sequence shown here is derived from an EMBL/GenBank/DDBJ whole genome shotgun (WGS) entry which is preliminary data.</text>
</comment>
<accession>A0AA38X8S4</accession>
<dbReference type="InterPro" id="IPR007219">
    <property type="entry name" value="XnlR_reg_dom"/>
</dbReference>
<reference evidence="8" key="1">
    <citation type="submission" date="2022-10" db="EMBL/GenBank/DDBJ databases">
        <title>Culturing micro-colonial fungi from biological soil crusts in the Mojave desert and describing Neophaeococcomyces mojavensis, and introducing the new genera and species Taxawa tesnikishii.</title>
        <authorList>
            <person name="Kurbessoian T."/>
            <person name="Stajich J.E."/>
        </authorList>
    </citation>
    <scope>NUCLEOTIDE SEQUENCE</scope>
    <source>
        <strain evidence="8">TK_41</strain>
    </source>
</reference>
<dbReference type="PANTHER" id="PTHR47171">
    <property type="entry name" value="FARA-RELATED"/>
    <property type="match status" value="1"/>
</dbReference>
<keyword evidence="2" id="KW-0805">Transcription regulation</keyword>
<evidence type="ECO:0000313" key="8">
    <source>
        <dbReference type="EMBL" id="KAJ9608976.1"/>
    </source>
</evidence>
<dbReference type="InterPro" id="IPR052073">
    <property type="entry name" value="Amide_Lactam_Regulators"/>
</dbReference>
<evidence type="ECO:0000256" key="2">
    <source>
        <dbReference type="ARBA" id="ARBA00023015"/>
    </source>
</evidence>
<feature type="domain" description="Xylanolytic transcriptional activator regulatory" evidence="7">
    <location>
        <begin position="294"/>
        <end position="368"/>
    </location>
</feature>
<organism evidence="8 9">
    <name type="scientific">Cladophialophora chaetospira</name>
    <dbReference type="NCBI Taxonomy" id="386627"/>
    <lineage>
        <taxon>Eukaryota</taxon>
        <taxon>Fungi</taxon>
        <taxon>Dikarya</taxon>
        <taxon>Ascomycota</taxon>
        <taxon>Pezizomycotina</taxon>
        <taxon>Eurotiomycetes</taxon>
        <taxon>Chaetothyriomycetidae</taxon>
        <taxon>Chaetothyriales</taxon>
        <taxon>Herpotrichiellaceae</taxon>
        <taxon>Cladophialophora</taxon>
    </lineage>
</organism>
<protein>
    <recommendedName>
        <fullName evidence="7">Xylanolytic transcriptional activator regulatory domain-containing protein</fullName>
    </recommendedName>
</protein>
<gene>
    <name evidence="8" type="ORF">H2200_006747</name>
</gene>
<keyword evidence="9" id="KW-1185">Reference proteome</keyword>
<evidence type="ECO:0000313" key="9">
    <source>
        <dbReference type="Proteomes" id="UP001172673"/>
    </source>
</evidence>
<evidence type="ECO:0000256" key="6">
    <source>
        <dbReference type="SAM" id="MobiDB-lite"/>
    </source>
</evidence>
<name>A0AA38X8S4_9EURO</name>
<keyword evidence="3" id="KW-0238">DNA-binding</keyword>
<dbReference type="Proteomes" id="UP001172673">
    <property type="component" value="Unassembled WGS sequence"/>
</dbReference>
<evidence type="ECO:0000256" key="3">
    <source>
        <dbReference type="ARBA" id="ARBA00023125"/>
    </source>
</evidence>
<dbReference type="AlphaFoldDB" id="A0AA38X8S4"/>
<keyword evidence="1" id="KW-0862">Zinc</keyword>
<dbReference type="GO" id="GO:0003677">
    <property type="term" value="F:DNA binding"/>
    <property type="evidence" value="ECO:0007669"/>
    <property type="project" value="UniProtKB-KW"/>
</dbReference>
<sequence length="618" mass="68866">MGTVLLLPRCDRTVAADSSERVTPVIAEKFDVVEGLARKNTSQRQVPRPRRQAEPQTDGANPLPSAEAFAPTVPASLSADSDASLETVVNQQLVEHGLVDFFQHGISSQSWAAFDRLSEARSCYVGTSLSNLAFLVGQERSGDNSHLHYPIPQIHRIVPWKPEPKTSGLQLRQSLESDLGSFPAKDIRDALVEAFFTDIHPLFPVVDESEFRQSHTNKESPPPLLLFQAILLAGAHVCDHPKVAQSRALVKATLFRRAKTLWDLRFENDRITLVQAALLFSWHVENPDTVSANSYYWISVACGIAFGLGMHRNLTASTTAMPVFTRKLIRRIWWTLFQAAVFSALDHGRPLLIRRDDTDQPPLTEEDLVEFDGTKNQKICLQYSIHNSTLCEIVADLLDMFSPGALQRSGAPQHTSFIDARLASWLMLLPQGDDFSQLQLRLHYNAAVLHCHRTVSQHADASSLSSSQRICAGAAETILSIFGTMIQEGTVQRCYFTALTAIMASAIHFIRDLRLAAEHNSTLLALQSHAKLESCFPILKELACYWPTANAALKLFQHVLDRTKCTMNAHFDITETSTEPISLSDKEFATTDWEYIFSTLHTDAPLPDWSSLEARLAF</sequence>
<dbReference type="SMART" id="SM00906">
    <property type="entry name" value="Fungal_trans"/>
    <property type="match status" value="1"/>
</dbReference>
<evidence type="ECO:0000256" key="5">
    <source>
        <dbReference type="ARBA" id="ARBA00023242"/>
    </source>
</evidence>
<dbReference type="CDD" id="cd12148">
    <property type="entry name" value="fungal_TF_MHR"/>
    <property type="match status" value="1"/>
</dbReference>
<dbReference type="Pfam" id="PF04082">
    <property type="entry name" value="Fungal_trans"/>
    <property type="match status" value="1"/>
</dbReference>
<dbReference type="PANTHER" id="PTHR47171:SF4">
    <property type="entry name" value="ACETAMIDASE REGULATORY PROTEIN"/>
    <property type="match status" value="1"/>
</dbReference>
<feature type="region of interest" description="Disordered" evidence="6">
    <location>
        <begin position="38"/>
        <end position="68"/>
    </location>
</feature>
<dbReference type="GO" id="GO:0006351">
    <property type="term" value="P:DNA-templated transcription"/>
    <property type="evidence" value="ECO:0007669"/>
    <property type="project" value="InterPro"/>
</dbReference>
<proteinExistence type="predicted"/>